<dbReference type="InterPro" id="IPR003734">
    <property type="entry name" value="DUF155"/>
</dbReference>
<evidence type="ECO:0000313" key="2">
    <source>
        <dbReference type="EMBL" id="KKN42045.1"/>
    </source>
</evidence>
<dbReference type="GO" id="GO:0005739">
    <property type="term" value="C:mitochondrion"/>
    <property type="evidence" value="ECO:0007669"/>
    <property type="project" value="UniProtKB-ARBA"/>
</dbReference>
<dbReference type="InterPro" id="IPR051624">
    <property type="entry name" value="RMD1/Sad1-interacting"/>
</dbReference>
<dbReference type="AlphaFoldDB" id="A0A0F9QDD4"/>
<organism evidence="2">
    <name type="scientific">marine sediment metagenome</name>
    <dbReference type="NCBI Taxonomy" id="412755"/>
    <lineage>
        <taxon>unclassified sequences</taxon>
        <taxon>metagenomes</taxon>
        <taxon>ecological metagenomes</taxon>
    </lineage>
</organism>
<evidence type="ECO:0000259" key="1">
    <source>
        <dbReference type="Pfam" id="PF02582"/>
    </source>
</evidence>
<accession>A0A0F9QDD4</accession>
<dbReference type="PANTHER" id="PTHR16255:SF1">
    <property type="entry name" value="REQUIRED FOR MEIOTIC NUCLEAR DIVISION PROTEIN 1 HOMOLOG"/>
    <property type="match status" value="1"/>
</dbReference>
<name>A0A0F9QDD4_9ZZZZ</name>
<proteinExistence type="predicted"/>
<dbReference type="EMBL" id="LAZR01001608">
    <property type="protein sequence ID" value="KKN42045.1"/>
    <property type="molecule type" value="Genomic_DNA"/>
</dbReference>
<reference evidence="2" key="1">
    <citation type="journal article" date="2015" name="Nature">
        <title>Complex archaea that bridge the gap between prokaryotes and eukaryotes.</title>
        <authorList>
            <person name="Spang A."/>
            <person name="Saw J.H."/>
            <person name="Jorgensen S.L."/>
            <person name="Zaremba-Niedzwiedzka K."/>
            <person name="Martijn J."/>
            <person name="Lind A.E."/>
            <person name="van Eijk R."/>
            <person name="Schleper C."/>
            <person name="Guy L."/>
            <person name="Ettema T.J."/>
        </authorList>
    </citation>
    <scope>NUCLEOTIDE SEQUENCE</scope>
</reference>
<protein>
    <recommendedName>
        <fullName evidence="1">DUF155 domain-containing protein</fullName>
    </recommendedName>
</protein>
<dbReference type="PANTHER" id="PTHR16255">
    <property type="entry name" value="REQUIRED FOR MEIOTIC NUCLEAR DIVISION PROTEIN 1 HOMOLOG"/>
    <property type="match status" value="1"/>
</dbReference>
<sequence>MTTFAHQHIESIAIGRSFSQAEMELFISENYRSVRIHDARQVELEQGEAFIFDYGVVVFWGVREDSKQSLLAKLSPYIIDTKHSPDFEQYAFSEQTETIKMHADIISFANENNLERLAVSHALAQSVKLAEFERVAQGVILAHEYIPKALAETGKVPMSRKDIAKSRGVLFGARGDILLNFNLLDTPEFFWDYPELETLYSLVEKYLDIQPRINVLNKKLEAIHELLDMLASEQNHKHSSLLEWIIIILIALEIVLFIG</sequence>
<feature type="domain" description="DUF155" evidence="1">
    <location>
        <begin position="50"/>
        <end position="217"/>
    </location>
</feature>
<comment type="caution">
    <text evidence="2">The sequence shown here is derived from an EMBL/GenBank/DDBJ whole genome shotgun (WGS) entry which is preliminary data.</text>
</comment>
<dbReference type="Pfam" id="PF02582">
    <property type="entry name" value="DUF155"/>
    <property type="match status" value="1"/>
</dbReference>
<gene>
    <name evidence="2" type="ORF">LCGC14_0717170</name>
</gene>